<proteinExistence type="predicted"/>
<evidence type="ECO:0000313" key="2">
    <source>
        <dbReference type="EMBL" id="ROM84904.1"/>
    </source>
</evidence>
<dbReference type="RefSeq" id="WP_123578754.1">
    <property type="nucleotide sequence ID" value="NZ_MOBC01000005.1"/>
</dbReference>
<evidence type="ECO:0000313" key="3">
    <source>
        <dbReference type="Proteomes" id="UP000284049"/>
    </source>
</evidence>
<keyword evidence="1" id="KW-1133">Transmembrane helix</keyword>
<dbReference type="AlphaFoldDB" id="A0A423GDJ5"/>
<accession>A0A423GDJ5</accession>
<keyword evidence="1" id="KW-0812">Transmembrane</keyword>
<gene>
    <name evidence="2" type="ORF">BK652_10015</name>
</gene>
<evidence type="ECO:0000256" key="1">
    <source>
        <dbReference type="SAM" id="Phobius"/>
    </source>
</evidence>
<feature type="transmembrane region" description="Helical" evidence="1">
    <location>
        <begin position="222"/>
        <end position="246"/>
    </location>
</feature>
<feature type="transmembrane region" description="Helical" evidence="1">
    <location>
        <begin position="258"/>
        <end position="279"/>
    </location>
</feature>
<name>A0A423GDJ5_9PSED</name>
<sequence length="357" mass="41045">MSNVEPFFAIPHNRTIIEHAATRLRSVIDALPEDEDEQNRYMLNLIGVVLFHIKSTPELFDERCLLNIESLGERYLESANRLSRGGLDERDFLFSTSYRIIVEYQLSSMSSVSTEILSVIDRVHDFEYDGMTYGQIKYAEHQMIVNILQRYIHHPNMTDLKSLPAAIERSERERFQSEIDLGEREARVIELKKKLDTYKTAFNFVGLYDGFKKLRAKKGFEAGLGLAGLFALGGMMICPFIFKFYLTIHPIADIQFDTAFYVSFAGFELLVAFFFRVSLHNYRAIKAQLIQIDLRMTLCQFVQDYADYAKAVTKDSPQLLDRFDQLIFSGIVNSESAIPSTFDGLDKLAELLGKIRK</sequence>
<organism evidence="2 3">
    <name type="scientific">Pseudomonas brassicacearum</name>
    <dbReference type="NCBI Taxonomy" id="930166"/>
    <lineage>
        <taxon>Bacteria</taxon>
        <taxon>Pseudomonadati</taxon>
        <taxon>Pseudomonadota</taxon>
        <taxon>Gammaproteobacteria</taxon>
        <taxon>Pseudomonadales</taxon>
        <taxon>Pseudomonadaceae</taxon>
        <taxon>Pseudomonas</taxon>
    </lineage>
</organism>
<reference evidence="2 3" key="1">
    <citation type="submission" date="2016-10" db="EMBL/GenBank/DDBJ databases">
        <title>Comparative genome analysis of multiple Pseudomonas spp. focuses on biocontrol and plant growth promoting traits.</title>
        <authorList>
            <person name="Tao X.-Y."/>
            <person name="Taylor C.G."/>
        </authorList>
    </citation>
    <scope>NUCLEOTIDE SEQUENCE [LARGE SCALE GENOMIC DNA]</scope>
    <source>
        <strain evidence="2 3">Wood3</strain>
    </source>
</reference>
<dbReference type="Proteomes" id="UP000284049">
    <property type="component" value="Unassembled WGS sequence"/>
</dbReference>
<dbReference type="EMBL" id="MOBC01000005">
    <property type="protein sequence ID" value="ROM84904.1"/>
    <property type="molecule type" value="Genomic_DNA"/>
</dbReference>
<comment type="caution">
    <text evidence="2">The sequence shown here is derived from an EMBL/GenBank/DDBJ whole genome shotgun (WGS) entry which is preliminary data.</text>
</comment>
<keyword evidence="1" id="KW-0472">Membrane</keyword>
<protein>
    <submittedName>
        <fullName evidence="2">Uncharacterized protein</fullName>
    </submittedName>
</protein>